<evidence type="ECO:0000313" key="1">
    <source>
        <dbReference type="EMBL" id="MBB5272491.1"/>
    </source>
</evidence>
<comment type="caution">
    <text evidence="1">The sequence shown here is derived from an EMBL/GenBank/DDBJ whole genome shotgun (WGS) entry which is preliminary data.</text>
</comment>
<proteinExistence type="predicted"/>
<accession>A0A7W8HI53</accession>
<name>A0A7W8HI53_9BURK</name>
<protein>
    <submittedName>
        <fullName evidence="1">Anti-sigma factor RsiW</fullName>
    </submittedName>
</protein>
<organism evidence="1 2">
    <name type="scientific">Quisquiliibacterium transsilvanicum</name>
    <dbReference type="NCBI Taxonomy" id="1549638"/>
    <lineage>
        <taxon>Bacteria</taxon>
        <taxon>Pseudomonadati</taxon>
        <taxon>Pseudomonadota</taxon>
        <taxon>Betaproteobacteria</taxon>
        <taxon>Burkholderiales</taxon>
        <taxon>Burkholderiaceae</taxon>
        <taxon>Quisquiliibacterium</taxon>
    </lineage>
</organism>
<dbReference type="RefSeq" id="WP_183968077.1">
    <property type="nucleotide sequence ID" value="NZ_BAABEW010000022.1"/>
</dbReference>
<sequence length="266" mass="28303">MSTSNPPITDAELHAWVDDQLAPIDRERVAAALARDPSLRELAEHYLGQNEDLRRRFSCATDEPAPGRLLQAAMAPAGSRLGRLAGLAAALLLGVGAGWFAHGNFSQPSGPNGESMASGAGAVALPLPRAAVVAHAAYAPEVRHPVEVRADDEAHLVAWLSKRLGTRLSIPDLRQHGFSLVGGRLLPDAIGSVAAQFMFESGTGQRLTLFVRRDSSGADTAFRFAKTDGLTSFFWIDRGFGYALSAEMPRETMLELAGAVHAQTSP</sequence>
<dbReference type="AlphaFoldDB" id="A0A7W8HI53"/>
<reference evidence="1 2" key="1">
    <citation type="submission" date="2020-08" db="EMBL/GenBank/DDBJ databases">
        <title>Genomic Encyclopedia of Type Strains, Phase IV (KMG-IV): sequencing the most valuable type-strain genomes for metagenomic binning, comparative biology and taxonomic classification.</title>
        <authorList>
            <person name="Goeker M."/>
        </authorList>
    </citation>
    <scope>NUCLEOTIDE SEQUENCE [LARGE SCALE GENOMIC DNA]</scope>
    <source>
        <strain evidence="1 2">DSM 29781</strain>
    </source>
</reference>
<dbReference type="EMBL" id="JACHGB010000005">
    <property type="protein sequence ID" value="MBB5272491.1"/>
    <property type="molecule type" value="Genomic_DNA"/>
</dbReference>
<gene>
    <name evidence="1" type="ORF">HNQ70_002514</name>
</gene>
<keyword evidence="2" id="KW-1185">Reference proteome</keyword>
<dbReference type="Proteomes" id="UP000532440">
    <property type="component" value="Unassembled WGS sequence"/>
</dbReference>
<evidence type="ECO:0000313" key="2">
    <source>
        <dbReference type="Proteomes" id="UP000532440"/>
    </source>
</evidence>